<name>A0ABT6RET6_9BACT</name>
<evidence type="ECO:0000313" key="1">
    <source>
        <dbReference type="EMBL" id="MDI3321080.1"/>
    </source>
</evidence>
<accession>A0ABT6RET6</accession>
<dbReference type="EMBL" id="JASBRG010000007">
    <property type="protein sequence ID" value="MDI3321080.1"/>
    <property type="molecule type" value="Genomic_DNA"/>
</dbReference>
<keyword evidence="2" id="KW-1185">Reference proteome</keyword>
<dbReference type="RefSeq" id="WP_282335186.1">
    <property type="nucleotide sequence ID" value="NZ_JASBRG010000007.1"/>
</dbReference>
<protein>
    <submittedName>
        <fullName evidence="1">Uncharacterized protein</fullName>
    </submittedName>
</protein>
<dbReference type="Proteomes" id="UP001226434">
    <property type="component" value="Unassembled WGS sequence"/>
</dbReference>
<comment type="caution">
    <text evidence="1">The sequence shown here is derived from an EMBL/GenBank/DDBJ whole genome shotgun (WGS) entry which is preliminary data.</text>
</comment>
<dbReference type="Pfam" id="PF26622">
    <property type="entry name" value="DUF8199"/>
    <property type="match status" value="1"/>
</dbReference>
<sequence length="132" mass="14783">MKKLFTIALAVLYLAITSGLVLEMHYCMGKLACSELTLAKHEHSKTCSKCGMENGKNKCCKDEVKVIKLQDAHKLVSLDYEINVPVAILPYHTWQLDHYAPVISDKNYTYNSHAPPPICGVSKCVLNSVFRI</sequence>
<proteinExistence type="predicted"/>
<evidence type="ECO:0000313" key="2">
    <source>
        <dbReference type="Proteomes" id="UP001226434"/>
    </source>
</evidence>
<organism evidence="1 2">
    <name type="scientific">Pinibacter soli</name>
    <dbReference type="NCBI Taxonomy" id="3044211"/>
    <lineage>
        <taxon>Bacteria</taxon>
        <taxon>Pseudomonadati</taxon>
        <taxon>Bacteroidota</taxon>
        <taxon>Chitinophagia</taxon>
        <taxon>Chitinophagales</taxon>
        <taxon>Chitinophagaceae</taxon>
        <taxon>Pinibacter</taxon>
    </lineage>
</organism>
<reference evidence="1 2" key="1">
    <citation type="submission" date="2023-05" db="EMBL/GenBank/DDBJ databases">
        <title>Genome sequence of Pinibacter sp. MAH-24.</title>
        <authorList>
            <person name="Huq M.A."/>
        </authorList>
    </citation>
    <scope>NUCLEOTIDE SEQUENCE [LARGE SCALE GENOMIC DNA]</scope>
    <source>
        <strain evidence="1 2">MAH-24</strain>
    </source>
</reference>
<dbReference type="NCBIfam" id="NF047658">
    <property type="entry name" value="HYC_CC_PP"/>
    <property type="match status" value="1"/>
</dbReference>
<gene>
    <name evidence="1" type="ORF">QJ048_14905</name>
</gene>
<dbReference type="InterPro" id="IPR058512">
    <property type="entry name" value="DUF8199"/>
</dbReference>
<dbReference type="InterPro" id="IPR058060">
    <property type="entry name" value="HYC_CC_PP"/>
</dbReference>